<dbReference type="SUPFAM" id="SSF53474">
    <property type="entry name" value="alpha/beta-Hydrolases"/>
    <property type="match status" value="1"/>
</dbReference>
<evidence type="ECO:0000313" key="2">
    <source>
        <dbReference type="Proteomes" id="UP000232133"/>
    </source>
</evidence>
<dbReference type="InterPro" id="IPR000801">
    <property type="entry name" value="Esterase-like"/>
</dbReference>
<accession>A0A2H4U5Y5</accession>
<organism evidence="1 2">
    <name type="scientific">Methanobrevibacter smithii</name>
    <dbReference type="NCBI Taxonomy" id="2173"/>
    <lineage>
        <taxon>Archaea</taxon>
        <taxon>Methanobacteriati</taxon>
        <taxon>Methanobacteriota</taxon>
        <taxon>Methanomada group</taxon>
        <taxon>Methanobacteria</taxon>
        <taxon>Methanobacteriales</taxon>
        <taxon>Methanobacteriaceae</taxon>
        <taxon>Methanobrevibacter</taxon>
    </lineage>
</organism>
<dbReference type="Gene3D" id="3.40.50.1820">
    <property type="entry name" value="alpha/beta hydrolase"/>
    <property type="match status" value="1"/>
</dbReference>
<proteinExistence type="predicted"/>
<dbReference type="PANTHER" id="PTHR48098">
    <property type="entry name" value="ENTEROCHELIN ESTERASE-RELATED"/>
    <property type="match status" value="1"/>
</dbReference>
<dbReference type="EMBL" id="CP017803">
    <property type="protein sequence ID" value="ATZ59527.1"/>
    <property type="molecule type" value="Genomic_DNA"/>
</dbReference>
<dbReference type="AlphaFoldDB" id="A0A2H4U5Y5"/>
<sequence length="263" mass="30058">MVLFRGDIKCKSLQRRTSLSVILPADNIHYLQGTEEIVEKPYKTLYLLHGLFGSDDIFLANTTIQKFAEDHNIAVVLPSGENSFYVDQKESHKYYGEFIGRELVEMTRNIFPLSHKKEDTYLAGFSVGGYGAIRNGLKYHDTFGYIGAISAALLTDDLHNWGEGDDLLSSKSFAQSCFGDLNKVIGSDMDPKFLIDDLIANDIEIPKIFMAVGDNDFLYNENIDYYNYLKSRNVDVEFRCSSGEHTWEFCNDYIKEFIEWLPL</sequence>
<dbReference type="Pfam" id="PF00756">
    <property type="entry name" value="Esterase"/>
    <property type="match status" value="1"/>
</dbReference>
<dbReference type="GO" id="GO:0016747">
    <property type="term" value="F:acyltransferase activity, transferring groups other than amino-acyl groups"/>
    <property type="evidence" value="ECO:0007669"/>
    <property type="project" value="TreeGrafter"/>
</dbReference>
<dbReference type="InterPro" id="IPR029058">
    <property type="entry name" value="AB_hydrolase_fold"/>
</dbReference>
<dbReference type="RefSeq" id="WP_100815359.1">
    <property type="nucleotide sequence ID" value="NZ_CP017803.1"/>
</dbReference>
<name>A0A2H4U5Y5_METSM</name>
<gene>
    <name evidence="1" type="ORF">BK798_03415</name>
</gene>
<dbReference type="Proteomes" id="UP000232133">
    <property type="component" value="Chromosome"/>
</dbReference>
<evidence type="ECO:0000313" key="1">
    <source>
        <dbReference type="EMBL" id="ATZ59527.1"/>
    </source>
</evidence>
<dbReference type="GeneID" id="35118394"/>
<dbReference type="InterPro" id="IPR050583">
    <property type="entry name" value="Mycobacterial_A85_antigen"/>
</dbReference>
<reference evidence="1 2" key="1">
    <citation type="submission" date="2016-10" db="EMBL/GenBank/DDBJ databases">
        <authorList>
            <person name="Varghese N."/>
        </authorList>
    </citation>
    <scope>NUCLEOTIDE SEQUENCE [LARGE SCALE GENOMIC DNA]</scope>
    <source>
        <strain evidence="1 2">KB11</strain>
    </source>
</reference>
<protein>
    <submittedName>
        <fullName evidence="1">Acetyl esterase</fullName>
    </submittedName>
</protein>
<dbReference type="PANTHER" id="PTHR48098:SF1">
    <property type="entry name" value="DIACYLGLYCEROL ACYLTRANSFERASE_MYCOLYLTRANSFERASE AG85A"/>
    <property type="match status" value="1"/>
</dbReference>